<dbReference type="InterPro" id="IPR036291">
    <property type="entry name" value="NAD(P)-bd_dom_sf"/>
</dbReference>
<accession>A0A7X6I1B2</accession>
<comment type="caution">
    <text evidence="3">The sequence shown here is derived from an EMBL/GenBank/DDBJ whole genome shotgun (WGS) entry which is preliminary data.</text>
</comment>
<dbReference type="PANTHER" id="PTHR24321">
    <property type="entry name" value="DEHYDROGENASES, SHORT CHAIN"/>
    <property type="match status" value="1"/>
</dbReference>
<dbReference type="FunFam" id="3.40.50.720:FF:000084">
    <property type="entry name" value="Short-chain dehydrogenase reductase"/>
    <property type="match status" value="1"/>
</dbReference>
<comment type="similarity">
    <text evidence="1">Belongs to the short-chain dehydrogenases/reductases (SDR) family.</text>
</comment>
<dbReference type="PRINTS" id="PR00080">
    <property type="entry name" value="SDRFAMILY"/>
</dbReference>
<evidence type="ECO:0000256" key="1">
    <source>
        <dbReference type="ARBA" id="ARBA00006484"/>
    </source>
</evidence>
<dbReference type="InterPro" id="IPR002347">
    <property type="entry name" value="SDR_fam"/>
</dbReference>
<sequence>MQRFEGYRALVTGAGSGIGAAVARRLAAEGAAVAVTDVDADRASVVADTVTAAGGTAVALRCDVADTASVDAAVAAAVERLGGLETLVNNAFAGTPETELLELSDMGEWLAAFDVTLHGAYRCARAAMPHLARAEGRGSIVTVGSVNGEQDFGGHAYSAAKAALGSLTRTLAVESAARGVRANLVAPGTVDTPAWDRRRPVLERVASHYPLGRVGRPEDIAAAVAFLASRDAGWITGVTLPVDGGVLIGNVAMRRDMREPAAGTPAD</sequence>
<gene>
    <name evidence="3" type="ORF">HCN56_24145</name>
</gene>
<keyword evidence="4" id="KW-1185">Reference proteome</keyword>
<dbReference type="PANTHER" id="PTHR24321:SF14">
    <property type="entry name" value="SHORT-CHAIN TYPE DEHYDROGENASE_REDUCTASE BLR2146-RELATED"/>
    <property type="match status" value="1"/>
</dbReference>
<organism evidence="3 4">
    <name type="scientific">Streptomyces lonarensis</name>
    <dbReference type="NCBI Taxonomy" id="700599"/>
    <lineage>
        <taxon>Bacteria</taxon>
        <taxon>Bacillati</taxon>
        <taxon>Actinomycetota</taxon>
        <taxon>Actinomycetes</taxon>
        <taxon>Kitasatosporales</taxon>
        <taxon>Streptomycetaceae</taxon>
        <taxon>Streptomyces</taxon>
    </lineage>
</organism>
<dbReference type="EMBL" id="JAAVJD010000344">
    <property type="protein sequence ID" value="NJQ08581.1"/>
    <property type="molecule type" value="Genomic_DNA"/>
</dbReference>
<dbReference type="AlphaFoldDB" id="A0A7X6I1B2"/>
<dbReference type="PRINTS" id="PR00081">
    <property type="entry name" value="GDHRDH"/>
</dbReference>
<dbReference type="GO" id="GO:0016491">
    <property type="term" value="F:oxidoreductase activity"/>
    <property type="evidence" value="ECO:0007669"/>
    <property type="project" value="UniProtKB-KW"/>
</dbReference>
<name>A0A7X6I1B2_9ACTN</name>
<protein>
    <submittedName>
        <fullName evidence="3">SDR family oxidoreductase</fullName>
    </submittedName>
</protein>
<evidence type="ECO:0000313" key="4">
    <source>
        <dbReference type="Proteomes" id="UP000578686"/>
    </source>
</evidence>
<proteinExistence type="inferred from homology"/>
<dbReference type="SUPFAM" id="SSF51735">
    <property type="entry name" value="NAD(P)-binding Rossmann-fold domains"/>
    <property type="match status" value="1"/>
</dbReference>
<evidence type="ECO:0000313" key="3">
    <source>
        <dbReference type="EMBL" id="NJQ08581.1"/>
    </source>
</evidence>
<reference evidence="3 4" key="1">
    <citation type="submission" date="2020-03" db="EMBL/GenBank/DDBJ databases">
        <title>Draft genome of Streptomyces sp. ventii, isolated from the Axial Seamount in the Pacific Ocean, and resequencing of the two type strains Streptomyces lonarensis strain NCL 716 and Streptomyces bohaiensis strain 11A07.</title>
        <authorList>
            <person name="Loughran R.M."/>
            <person name="Pfannmuller K.M."/>
            <person name="Wasson B.J."/>
            <person name="Deadmond M.C."/>
            <person name="Paddock B.E."/>
            <person name="Koyack M.J."/>
            <person name="Gallegos D.A."/>
            <person name="Mitchell E.A."/>
            <person name="Ushijima B."/>
            <person name="Saw J.H."/>
            <person name="Mcphail K.L."/>
            <person name="Videau P."/>
        </authorList>
    </citation>
    <scope>NUCLEOTIDE SEQUENCE [LARGE SCALE GENOMIC DNA]</scope>
    <source>
        <strain evidence="3 4">NCL716</strain>
    </source>
</reference>
<dbReference type="RefSeq" id="WP_167974563.1">
    <property type="nucleotide sequence ID" value="NZ_BHZG01000089.1"/>
</dbReference>
<dbReference type="Pfam" id="PF13561">
    <property type="entry name" value="adh_short_C2"/>
    <property type="match status" value="1"/>
</dbReference>
<dbReference type="Proteomes" id="UP000578686">
    <property type="component" value="Unassembled WGS sequence"/>
</dbReference>
<dbReference type="Gene3D" id="3.40.50.720">
    <property type="entry name" value="NAD(P)-binding Rossmann-like Domain"/>
    <property type="match status" value="1"/>
</dbReference>
<evidence type="ECO:0000256" key="2">
    <source>
        <dbReference type="ARBA" id="ARBA00023002"/>
    </source>
</evidence>
<keyword evidence="2" id="KW-0560">Oxidoreductase</keyword>